<dbReference type="InterPro" id="IPR023346">
    <property type="entry name" value="Lysozyme-like_dom_sf"/>
</dbReference>
<evidence type="ECO:0000256" key="7">
    <source>
        <dbReference type="ARBA" id="ARBA00022801"/>
    </source>
</evidence>
<evidence type="ECO:0000256" key="8">
    <source>
        <dbReference type="ARBA" id="ARBA00022960"/>
    </source>
</evidence>
<dbReference type="InterPro" id="IPR036950">
    <property type="entry name" value="PBP_transglycosylase"/>
</dbReference>
<dbReference type="GO" id="GO:0008955">
    <property type="term" value="F:peptidoglycan glycosyltransferase activity"/>
    <property type="evidence" value="ECO:0007669"/>
    <property type="project" value="UniProtKB-EC"/>
</dbReference>
<evidence type="ECO:0000256" key="2">
    <source>
        <dbReference type="ARBA" id="ARBA00022475"/>
    </source>
</evidence>
<sequence>MVPEFELRPLSNGRTGYRPSARRAPSAVGGGFFGFLQRFLRSLVRVFLPSSGTEKRLKKFLLRFGVFLVAAGTLYLGFLWFTLPDISDPRSLFAPQSTVITDRNDVELYRLFNEQDRTFVPSAQIPETMKKAIIAIEDQRFYDRGCLDVRAIARAVFLFGQAGGGSTLTRQLARNALDLKRENIVSRKFKEVILGCQLESKFSKDELLELYLNWIPFGQNAYGIEQASSTYFARSASGITLAQSAVLAALPQRPSYFNPYGSHVRTKVSDEITREVLRGEITSAADISEEEVTVGLLGAVIGTGATTVYIGGRADAVLRNMQEQELITEQQRLQALDELETLTFQPMRDTIRAPHFVLWVRQQVEQLLGGQSEKDILERGGLKITTTLDWRLQEIAEKVVANHREDVLDRFGAHNIALVALDPATRDVMAYVGNSDYSDELYGGKIDMVQAPRQPGSSFKPIVYAAAFQQGYTPATVLYDVTTRIGDDQPQDFDGKTMGPMTIRQALGASRNIPAAKAFFLAGGEQPILELARDLGAPTPLEQRRTLQTTGSGSFEYGWPLALGAAETPLLEMVQAYASLADSGMYKPVVSILKVEDRKGALLFAAEPGKEERQVLDPRIAYQITSVLSDASVRPTEYWQSQLTVSGYEAAAKTGTSNKCLEWKDKNTCKLRKPDNAWVLGYTPNLVAGVWSGNADSSSMYDKGDGLNTSSPLWKEFMERAHRVLTAPKTAFTPPSGIIQPQISTLSGELPSPCTPIQYRRPDIFLEERPPTLQDPACAQLIVDRVTHLLASDACPQAAQESGSFLVAKSILPDRWPTWEEGVQKWVGEQMTLWYASSDHSGSILPLPVAPTEKCDPALTPGRLDKPTLTILSPDENGSVTYPAFRPKLQYRVGSAVREIRFEIDGKRVAVRTAAPFDEPLRVPRSVDREESHTLTVTVTDEYYNAVTETVRFHFGEGEGAGLSVSFLEPEGDTTIAQGETLSMNVQVQDDDGVLKYVQFYLDETLLTTKPREPFSLTYGVTVSPGTYRLRAVATDLSGKTTDDTVTVTVTEKR</sequence>
<dbReference type="InterPro" id="IPR012338">
    <property type="entry name" value="Beta-lactam/transpept-like"/>
</dbReference>
<dbReference type="InterPro" id="IPR001264">
    <property type="entry name" value="Glyco_trans_51"/>
</dbReference>
<keyword evidence="15" id="KW-1133">Transmembrane helix</keyword>
<feature type="domain" description="Penicillin-binding protein transpeptidase" evidence="16">
    <location>
        <begin position="417"/>
        <end position="685"/>
    </location>
</feature>
<accession>A0A0S1SX33</accession>
<dbReference type="AlphaFoldDB" id="A0A0S1ST12"/>
<keyword evidence="7" id="KW-0378">Hydrolase</keyword>
<keyword evidence="6" id="KW-0808">Transferase</keyword>
<dbReference type="Pfam" id="PF00912">
    <property type="entry name" value="Transgly"/>
    <property type="match status" value="1"/>
</dbReference>
<evidence type="ECO:0000256" key="6">
    <source>
        <dbReference type="ARBA" id="ARBA00022679"/>
    </source>
</evidence>
<dbReference type="STRING" id="1735162.PeribacterB2_0911"/>
<feature type="transmembrane region" description="Helical" evidence="15">
    <location>
        <begin position="60"/>
        <end position="83"/>
    </location>
</feature>
<organism evidence="18 19">
    <name type="scientific">Candidatus Peribacter riflensis</name>
    <dbReference type="NCBI Taxonomy" id="1735162"/>
    <lineage>
        <taxon>Bacteria</taxon>
        <taxon>Candidatus Peregrinibacteriota</taxon>
        <taxon>Candidatus Peribacteria</taxon>
        <taxon>Candidatus Peribacterales</taxon>
        <taxon>Candidatus Peribacteraceae</taxon>
        <taxon>Candidatus Peribacter</taxon>
    </lineage>
</organism>
<keyword evidence="11" id="KW-0511">Multifunctional enzyme</keyword>
<dbReference type="Pfam" id="PF00905">
    <property type="entry name" value="Transpeptidase"/>
    <property type="match status" value="1"/>
</dbReference>
<dbReference type="EC" id="2.4.99.28" evidence="13"/>
<name>A0A0S1ST12_9BACT</name>
<dbReference type="InterPro" id="IPR013783">
    <property type="entry name" value="Ig-like_fold"/>
</dbReference>
<accession>A0A0S1SIX3</accession>
<evidence type="ECO:0000256" key="1">
    <source>
        <dbReference type="ARBA" id="ARBA00004236"/>
    </source>
</evidence>
<evidence type="ECO:0000256" key="10">
    <source>
        <dbReference type="ARBA" id="ARBA00023136"/>
    </source>
</evidence>
<dbReference type="Gene3D" id="2.60.40.10">
    <property type="entry name" value="Immunoglobulins"/>
    <property type="match status" value="1"/>
</dbReference>
<evidence type="ECO:0000256" key="14">
    <source>
        <dbReference type="ARBA" id="ARBA00049902"/>
    </source>
</evidence>
<accession>A0A0S1ST12</accession>
<keyword evidence="5" id="KW-0328">Glycosyltransferase</keyword>
<dbReference type="Gene3D" id="3.40.710.10">
    <property type="entry name" value="DD-peptidase/beta-lactamase superfamily"/>
    <property type="match status" value="1"/>
</dbReference>
<dbReference type="Gene3D" id="1.10.3810.10">
    <property type="entry name" value="Biosynthetic peptidoglycan transglycosylase-like"/>
    <property type="match status" value="1"/>
</dbReference>
<dbReference type="SUPFAM" id="SSF53955">
    <property type="entry name" value="Lysozyme-like"/>
    <property type="match status" value="1"/>
</dbReference>
<dbReference type="InterPro" id="IPR001460">
    <property type="entry name" value="PCN-bd_Tpept"/>
</dbReference>
<dbReference type="GO" id="GO:0004180">
    <property type="term" value="F:carboxypeptidase activity"/>
    <property type="evidence" value="ECO:0007669"/>
    <property type="project" value="UniProtKB-KW"/>
</dbReference>
<keyword evidence="2" id="KW-1003">Cell membrane</keyword>
<evidence type="ECO:0000259" key="17">
    <source>
        <dbReference type="Pfam" id="PF00912"/>
    </source>
</evidence>
<dbReference type="PATRIC" id="fig|1735161.3.peg.887"/>
<dbReference type="KEGG" id="prf:PeribacterA2_0909"/>
<keyword evidence="12" id="KW-0961">Cell wall biogenesis/degradation</keyword>
<keyword evidence="3" id="KW-0121">Carboxypeptidase</keyword>
<keyword evidence="8" id="KW-0133">Cell shape</keyword>
<reference evidence="19" key="1">
    <citation type="submission" date="2015-10" db="EMBL/GenBank/DDBJ databases">
        <title>Analysis of five complete genome sequences for members of the class Peribacteria in the recently recognized Peregrinibacteria bacterial phylum.</title>
        <authorList>
            <person name="Anantharaman K."/>
            <person name="Brown C.T."/>
            <person name="Burstein D."/>
            <person name="Castelle C.J."/>
            <person name="Probst A.J."/>
            <person name="Thomas B.C."/>
            <person name="Williams K.H."/>
            <person name="Banfield J.F."/>
        </authorList>
    </citation>
    <scope>NUCLEOTIDE SEQUENCE [LARGE SCALE GENOMIC DNA]</scope>
</reference>
<evidence type="ECO:0000256" key="9">
    <source>
        <dbReference type="ARBA" id="ARBA00022984"/>
    </source>
</evidence>
<proteinExistence type="predicted"/>
<dbReference type="PANTHER" id="PTHR32282">
    <property type="entry name" value="BINDING PROTEIN TRANSPEPTIDASE, PUTATIVE-RELATED"/>
    <property type="match status" value="1"/>
</dbReference>
<comment type="catalytic activity">
    <reaction evidence="14">
        <text>[GlcNAc-(1-&gt;4)-Mur2Ac(oyl-L-Ala-gamma-D-Glu-L-Lys-D-Ala-D-Ala)](n)-di-trans,octa-cis-undecaprenyl diphosphate + beta-D-GlcNAc-(1-&gt;4)-Mur2Ac(oyl-L-Ala-gamma-D-Glu-L-Lys-D-Ala-D-Ala)-di-trans,octa-cis-undecaprenyl diphosphate = [GlcNAc-(1-&gt;4)-Mur2Ac(oyl-L-Ala-gamma-D-Glu-L-Lys-D-Ala-D-Ala)](n+1)-di-trans,octa-cis-undecaprenyl diphosphate + di-trans,octa-cis-undecaprenyl diphosphate + H(+)</text>
        <dbReference type="Rhea" id="RHEA:23708"/>
        <dbReference type="Rhea" id="RHEA-COMP:9602"/>
        <dbReference type="Rhea" id="RHEA-COMP:9603"/>
        <dbReference type="ChEBI" id="CHEBI:15378"/>
        <dbReference type="ChEBI" id="CHEBI:58405"/>
        <dbReference type="ChEBI" id="CHEBI:60033"/>
        <dbReference type="ChEBI" id="CHEBI:78435"/>
        <dbReference type="EC" id="2.4.99.28"/>
    </reaction>
</comment>
<comment type="subcellular location">
    <subcellularLocation>
        <location evidence="1">Cell membrane</location>
    </subcellularLocation>
</comment>
<dbReference type="GO" id="GO:0008658">
    <property type="term" value="F:penicillin binding"/>
    <property type="evidence" value="ECO:0007669"/>
    <property type="project" value="InterPro"/>
</dbReference>
<dbReference type="GO" id="GO:0030288">
    <property type="term" value="C:outer membrane-bounded periplasmic space"/>
    <property type="evidence" value="ECO:0007669"/>
    <property type="project" value="TreeGrafter"/>
</dbReference>
<protein>
    <recommendedName>
        <fullName evidence="13">peptidoglycan glycosyltransferase</fullName>
        <ecNumber evidence="13">2.4.99.28</ecNumber>
    </recommendedName>
</protein>
<dbReference type="EMBL" id="CP013065">
    <property type="protein sequence ID" value="ALM13576.1"/>
    <property type="molecule type" value="Genomic_DNA"/>
</dbReference>
<feature type="domain" description="Glycosyl transferase family 51" evidence="17">
    <location>
        <begin position="111"/>
        <end position="266"/>
    </location>
</feature>
<keyword evidence="10 15" id="KW-0472">Membrane</keyword>
<keyword evidence="4" id="KW-0645">Protease</keyword>
<dbReference type="PANTHER" id="PTHR32282:SF11">
    <property type="entry name" value="PENICILLIN-BINDING PROTEIN 1B"/>
    <property type="match status" value="1"/>
</dbReference>
<evidence type="ECO:0000256" key="15">
    <source>
        <dbReference type="SAM" id="Phobius"/>
    </source>
</evidence>
<accession>A0A0S1SPT9</accession>
<keyword evidence="15" id="KW-0812">Transmembrane</keyword>
<evidence type="ECO:0000256" key="13">
    <source>
        <dbReference type="ARBA" id="ARBA00044770"/>
    </source>
</evidence>
<dbReference type="GO" id="GO:0006508">
    <property type="term" value="P:proteolysis"/>
    <property type="evidence" value="ECO:0007669"/>
    <property type="project" value="UniProtKB-KW"/>
</dbReference>
<evidence type="ECO:0000256" key="4">
    <source>
        <dbReference type="ARBA" id="ARBA00022670"/>
    </source>
</evidence>
<dbReference type="Pfam" id="PF17957">
    <property type="entry name" value="Big_7"/>
    <property type="match status" value="1"/>
</dbReference>
<dbReference type="Proteomes" id="UP000069135">
    <property type="component" value="Chromosome"/>
</dbReference>
<evidence type="ECO:0000313" key="18">
    <source>
        <dbReference type="EMBL" id="ALM13576.1"/>
    </source>
</evidence>
<dbReference type="InterPro" id="IPR050396">
    <property type="entry name" value="Glycosyltr_51/Transpeptidase"/>
</dbReference>
<evidence type="ECO:0000256" key="12">
    <source>
        <dbReference type="ARBA" id="ARBA00023316"/>
    </source>
</evidence>
<evidence type="ECO:0000256" key="11">
    <source>
        <dbReference type="ARBA" id="ARBA00023268"/>
    </source>
</evidence>
<dbReference type="GO" id="GO:0008360">
    <property type="term" value="P:regulation of cell shape"/>
    <property type="evidence" value="ECO:0007669"/>
    <property type="project" value="UniProtKB-KW"/>
</dbReference>
<evidence type="ECO:0000313" key="19">
    <source>
        <dbReference type="Proteomes" id="UP000069135"/>
    </source>
</evidence>
<keyword evidence="9" id="KW-0573">Peptidoglycan synthesis</keyword>
<gene>
    <name evidence="18" type="ORF">PeribacterD1_0909</name>
</gene>
<dbReference type="GO" id="GO:0005886">
    <property type="term" value="C:plasma membrane"/>
    <property type="evidence" value="ECO:0007669"/>
    <property type="project" value="UniProtKB-SubCell"/>
</dbReference>
<evidence type="ECO:0000259" key="16">
    <source>
        <dbReference type="Pfam" id="PF00905"/>
    </source>
</evidence>
<dbReference type="GO" id="GO:0009252">
    <property type="term" value="P:peptidoglycan biosynthetic process"/>
    <property type="evidence" value="ECO:0007669"/>
    <property type="project" value="UniProtKB-KW"/>
</dbReference>
<evidence type="ECO:0000256" key="5">
    <source>
        <dbReference type="ARBA" id="ARBA00022676"/>
    </source>
</evidence>
<dbReference type="GO" id="GO:0071555">
    <property type="term" value="P:cell wall organization"/>
    <property type="evidence" value="ECO:0007669"/>
    <property type="project" value="UniProtKB-KW"/>
</dbReference>
<evidence type="ECO:0000256" key="3">
    <source>
        <dbReference type="ARBA" id="ARBA00022645"/>
    </source>
</evidence>
<accession>A0A0S1SRE7</accession>
<dbReference type="SUPFAM" id="SSF56601">
    <property type="entry name" value="beta-lactamase/transpeptidase-like"/>
    <property type="match status" value="1"/>
</dbReference>
<reference evidence="18 19" key="2">
    <citation type="journal article" date="2016" name="PeerJ">
        <title>Analysis of five complete genome sequences for members of the class Peribacteria in the recently recognized Peregrinibacteria bacterial phylum.</title>
        <authorList>
            <person name="Anantharaman K."/>
            <person name="Brown C.T."/>
            <person name="Burstein D."/>
            <person name="Castelle C.J."/>
            <person name="Probst A.J."/>
            <person name="Thomas B.C."/>
            <person name="Williams K.H."/>
            <person name="Banfield J.F."/>
        </authorList>
    </citation>
    <scope>NUCLEOTIDE SEQUENCE [LARGE SCALE GENOMIC DNA]</scope>
    <source>
        <strain evidence="18">RIFOXYD1_FULL_PER-ii_59_16</strain>
    </source>
</reference>